<dbReference type="AlphaFoldDB" id="A0A7W2JMK0"/>
<keyword evidence="1" id="KW-0472">Membrane</keyword>
<evidence type="ECO:0000313" key="3">
    <source>
        <dbReference type="Proteomes" id="UP000556620"/>
    </source>
</evidence>
<protein>
    <submittedName>
        <fullName evidence="2">Uncharacterized protein</fullName>
    </submittedName>
</protein>
<organism evidence="2 3">
    <name type="scientific">Pseudomonas juntendi</name>
    <dbReference type="NCBI Taxonomy" id="2666183"/>
    <lineage>
        <taxon>Bacteria</taxon>
        <taxon>Pseudomonadati</taxon>
        <taxon>Pseudomonadota</taxon>
        <taxon>Gammaproteobacteria</taxon>
        <taxon>Pseudomonadales</taxon>
        <taxon>Pseudomonadaceae</taxon>
        <taxon>Pseudomonas</taxon>
    </lineage>
</organism>
<keyword evidence="1" id="KW-0812">Transmembrane</keyword>
<feature type="transmembrane region" description="Helical" evidence="1">
    <location>
        <begin position="153"/>
        <end position="170"/>
    </location>
</feature>
<accession>A0A7W2JMK0</accession>
<reference evidence="2 3" key="1">
    <citation type="submission" date="2020-07" db="EMBL/GenBank/DDBJ databases">
        <title>Diversity of carbapenemase encoding genes among Pseudomonas putida group clinical isolates in a tertiary Brazilian hospital.</title>
        <authorList>
            <person name="Alberto-Lei F."/>
            <person name="Nodari C.S."/>
            <person name="Streling A.P."/>
            <person name="Paulino J.T."/>
            <person name="Bessa-Neto F.O."/>
            <person name="Cayo R."/>
            <person name="Gales A.C."/>
        </authorList>
    </citation>
    <scope>NUCLEOTIDE SEQUENCE [LARGE SCALE GENOMIC DNA]</scope>
    <source>
        <strain evidence="2 3">14535</strain>
    </source>
</reference>
<dbReference type="EMBL" id="JACGCU010000045">
    <property type="protein sequence ID" value="MBA6061663.1"/>
    <property type="molecule type" value="Genomic_DNA"/>
</dbReference>
<evidence type="ECO:0000256" key="1">
    <source>
        <dbReference type="SAM" id="Phobius"/>
    </source>
</evidence>
<feature type="transmembrane region" description="Helical" evidence="1">
    <location>
        <begin position="78"/>
        <end position="96"/>
    </location>
</feature>
<dbReference type="Proteomes" id="UP000556620">
    <property type="component" value="Unassembled WGS sequence"/>
</dbReference>
<dbReference type="RefSeq" id="WP_020309014.1">
    <property type="nucleotide sequence ID" value="NZ_JACGCU010000045.1"/>
</dbReference>
<keyword evidence="1" id="KW-1133">Transmembrane helix</keyword>
<feature type="transmembrane region" description="Helical" evidence="1">
    <location>
        <begin position="12"/>
        <end position="30"/>
    </location>
</feature>
<proteinExistence type="predicted"/>
<comment type="caution">
    <text evidence="2">The sequence shown here is derived from an EMBL/GenBank/DDBJ whole genome shotgun (WGS) entry which is preliminary data.</text>
</comment>
<sequence length="171" mass="18687">MERATAAKVINGVSLVAMLAVMWQAVRFVMGDIGNPVAPVFEFVVHTMREGAGLPSEAPASAVWGGPFTGLLEGFQSLMVWAFGFVIWLIAALMVGHSGKAAARVVLVGWQQYRAEQREAREAARIAAERQAAKDRRRELRRKVLEAREPRRGSSGILSFVLGALFGSFFL</sequence>
<evidence type="ECO:0000313" key="2">
    <source>
        <dbReference type="EMBL" id="MBA6061663.1"/>
    </source>
</evidence>
<name>A0A7W2JMK0_9PSED</name>
<gene>
    <name evidence="2" type="ORF">H4C44_21100</name>
</gene>